<proteinExistence type="predicted"/>
<evidence type="ECO:0000313" key="3">
    <source>
        <dbReference type="Proteomes" id="UP000317691"/>
    </source>
</evidence>
<dbReference type="SUPFAM" id="SSF53474">
    <property type="entry name" value="alpha/beta-Hydrolases"/>
    <property type="match status" value="1"/>
</dbReference>
<dbReference type="InterPro" id="IPR011042">
    <property type="entry name" value="6-blade_b-propeller_TolB-like"/>
</dbReference>
<protein>
    <submittedName>
        <fullName evidence="2">S9 family peptidase</fullName>
    </submittedName>
</protein>
<dbReference type="InterPro" id="IPR011659">
    <property type="entry name" value="WD40"/>
</dbReference>
<dbReference type="AlphaFoldDB" id="A0A538TRJ3"/>
<dbReference type="EMBL" id="VBOZ01000009">
    <property type="protein sequence ID" value="TMQ66242.1"/>
    <property type="molecule type" value="Genomic_DNA"/>
</dbReference>
<dbReference type="InterPro" id="IPR050585">
    <property type="entry name" value="Xaa-Pro_dipeptidyl-ppase/CocE"/>
</dbReference>
<comment type="caution">
    <text evidence="2">The sequence shown here is derived from an EMBL/GenBank/DDBJ whole genome shotgun (WGS) entry which is preliminary data.</text>
</comment>
<evidence type="ECO:0000259" key="1">
    <source>
        <dbReference type="Pfam" id="PF00326"/>
    </source>
</evidence>
<organism evidence="2 3">
    <name type="scientific">Eiseniibacteriota bacterium</name>
    <dbReference type="NCBI Taxonomy" id="2212470"/>
    <lineage>
        <taxon>Bacteria</taxon>
        <taxon>Candidatus Eiseniibacteriota</taxon>
    </lineage>
</organism>
<sequence length="620" mass="67581">MPHRPLPIERIYLAHDISEPTFGGENEIFYVRRADGKRSIVRQSLRTGLAESVTSEPRPAGGVGYGGGVFTVRRETLVYAADDGRLHAIDLVAGDQRAVTPAYEGVAAPSISPCGRFVTFLCEQDGHCNVLLADLRGGGLPVKLSADPWYAFDPTVSPDGSRIAWQEWDQLDMPWDEARIKVARFPKPAGSWSAVTDALPISVSVAIGKPRVSYSSPQWSPDGKHLAFTSDESGWRSLWVGGPEGEGATRVETGEGEVGLADWLPARHGYRWNGGGSAIYAVRARKSRDTLLRIGWPGGAVEELPSVYTDMQGLSVRGDSVAFVGADFATPPALITREGGVETPRATTSVGLIDKASLSTPEVISWRTKGGAVAWGIFYPAVGPGAEQSPRPLLVYMHGGPTSQVPLTWLPQAHYFATRGWHYLVVNHRGGTGYGRAYQDLLRGGWGVVDLEDARTGAEHVIQNRGADPKRVAITGGSAGGYATLWALTQQPEFWTAGVALFPLAQIYDAVMGAHRFERHYEEGLIGRLPEAGALWRDRSPITHVDKVRAPVLLFHGTADKAVPYQQSVDFEEAVRRRGGTAELVSYEGEGHGFAQESNRRDMMERMERFLDKYVLTLQR</sequence>
<dbReference type="Gene3D" id="2.120.10.30">
    <property type="entry name" value="TolB, C-terminal domain"/>
    <property type="match status" value="1"/>
</dbReference>
<dbReference type="PANTHER" id="PTHR43056">
    <property type="entry name" value="PEPTIDASE S9 PROLYL OLIGOPEPTIDASE"/>
    <property type="match status" value="1"/>
</dbReference>
<dbReference type="GO" id="GO:0008236">
    <property type="term" value="F:serine-type peptidase activity"/>
    <property type="evidence" value="ECO:0007669"/>
    <property type="project" value="InterPro"/>
</dbReference>
<dbReference type="InterPro" id="IPR001375">
    <property type="entry name" value="Peptidase_S9_cat"/>
</dbReference>
<evidence type="ECO:0000313" key="2">
    <source>
        <dbReference type="EMBL" id="TMQ66242.1"/>
    </source>
</evidence>
<dbReference type="SUPFAM" id="SSF69304">
    <property type="entry name" value="Tricorn protease N-terminal domain"/>
    <property type="match status" value="1"/>
</dbReference>
<dbReference type="PANTHER" id="PTHR43056:SF5">
    <property type="entry name" value="PEPTIDASE S9 PROLYL OLIGOPEPTIDASE CATALYTIC DOMAIN-CONTAINING PROTEIN"/>
    <property type="match status" value="1"/>
</dbReference>
<dbReference type="Pfam" id="PF07676">
    <property type="entry name" value="PD40"/>
    <property type="match status" value="2"/>
</dbReference>
<dbReference type="Gene3D" id="3.40.50.1820">
    <property type="entry name" value="alpha/beta hydrolase"/>
    <property type="match status" value="1"/>
</dbReference>
<dbReference type="GO" id="GO:0006508">
    <property type="term" value="P:proteolysis"/>
    <property type="evidence" value="ECO:0007669"/>
    <property type="project" value="InterPro"/>
</dbReference>
<reference evidence="2 3" key="1">
    <citation type="journal article" date="2019" name="Nat. Microbiol.">
        <title>Mediterranean grassland soil C-N compound turnover is dependent on rainfall and depth, and is mediated by genomically divergent microorganisms.</title>
        <authorList>
            <person name="Diamond S."/>
            <person name="Andeer P.F."/>
            <person name="Li Z."/>
            <person name="Crits-Christoph A."/>
            <person name="Burstein D."/>
            <person name="Anantharaman K."/>
            <person name="Lane K.R."/>
            <person name="Thomas B.C."/>
            <person name="Pan C."/>
            <person name="Northen T.R."/>
            <person name="Banfield J.F."/>
        </authorList>
    </citation>
    <scope>NUCLEOTIDE SEQUENCE [LARGE SCALE GENOMIC DNA]</scope>
    <source>
        <strain evidence="2">WS_9</strain>
    </source>
</reference>
<name>A0A538TRJ3_UNCEI</name>
<dbReference type="Pfam" id="PF00326">
    <property type="entry name" value="Peptidase_S9"/>
    <property type="match status" value="1"/>
</dbReference>
<gene>
    <name evidence="2" type="ORF">E6K79_02495</name>
</gene>
<dbReference type="Proteomes" id="UP000317691">
    <property type="component" value="Unassembled WGS sequence"/>
</dbReference>
<accession>A0A538TRJ3</accession>
<feature type="domain" description="Peptidase S9 prolyl oligopeptidase catalytic" evidence="1">
    <location>
        <begin position="413"/>
        <end position="615"/>
    </location>
</feature>
<dbReference type="InterPro" id="IPR029058">
    <property type="entry name" value="AB_hydrolase_fold"/>
</dbReference>